<dbReference type="GO" id="GO:0016787">
    <property type="term" value="F:hydrolase activity"/>
    <property type="evidence" value="ECO:0007669"/>
    <property type="project" value="UniProtKB-KW"/>
</dbReference>
<dbReference type="EMBL" id="FNEE01000037">
    <property type="protein sequence ID" value="SDL44205.1"/>
    <property type="molecule type" value="Genomic_DNA"/>
</dbReference>
<reference evidence="3" key="1">
    <citation type="submission" date="2016-10" db="EMBL/GenBank/DDBJ databases">
        <authorList>
            <person name="Varghese N."/>
            <person name="Submissions S."/>
        </authorList>
    </citation>
    <scope>NUCLEOTIDE SEQUENCE [LARGE SCALE GENOMIC DNA]</scope>
    <source>
        <strain evidence="3">CGMCC 1.11022</strain>
    </source>
</reference>
<dbReference type="RefSeq" id="WP_091600486.1">
    <property type="nucleotide sequence ID" value="NZ_FNEE01000037.1"/>
</dbReference>
<organism evidence="2 3">
    <name type="scientific">Mesorhizobium muleiense</name>
    <dbReference type="NCBI Taxonomy" id="1004279"/>
    <lineage>
        <taxon>Bacteria</taxon>
        <taxon>Pseudomonadati</taxon>
        <taxon>Pseudomonadota</taxon>
        <taxon>Alphaproteobacteria</taxon>
        <taxon>Hyphomicrobiales</taxon>
        <taxon>Phyllobacteriaceae</taxon>
        <taxon>Mesorhizobium</taxon>
    </lineage>
</organism>
<evidence type="ECO:0000313" key="2">
    <source>
        <dbReference type="EMBL" id="SDL44205.1"/>
    </source>
</evidence>
<dbReference type="InterPro" id="IPR018712">
    <property type="entry name" value="Tle1-like_cat"/>
</dbReference>
<name>A0A1G9K4C0_9HYPH</name>
<gene>
    <name evidence="2" type="ORF">SAMN05428953_13723</name>
</gene>
<dbReference type="PANTHER" id="PTHR33840">
    <property type="match status" value="1"/>
</dbReference>
<proteinExistence type="predicted"/>
<dbReference type="Proteomes" id="UP000198894">
    <property type="component" value="Unassembled WGS sequence"/>
</dbReference>
<dbReference type="Pfam" id="PF09994">
    <property type="entry name" value="T6SS_Tle1-like_cat"/>
    <property type="match status" value="1"/>
</dbReference>
<protein>
    <submittedName>
        <fullName evidence="2">Uncharacterized alpha/beta hydrolase domain</fullName>
    </submittedName>
</protein>
<evidence type="ECO:0000313" key="3">
    <source>
        <dbReference type="Proteomes" id="UP000198894"/>
    </source>
</evidence>
<feature type="domain" description="T6SS Phospholipase effector Tle1-like catalytic" evidence="1">
    <location>
        <begin position="12"/>
        <end position="279"/>
    </location>
</feature>
<dbReference type="AlphaFoldDB" id="A0A1G9K4C0"/>
<accession>A0A1G9K4C0</accession>
<dbReference type="PANTHER" id="PTHR33840:SF1">
    <property type="entry name" value="TLE1 PHOSPHOLIPASE DOMAIN-CONTAINING PROTEIN"/>
    <property type="match status" value="1"/>
</dbReference>
<dbReference type="SUPFAM" id="SSF53474">
    <property type="entry name" value="alpha/beta-Hydrolases"/>
    <property type="match status" value="1"/>
</dbReference>
<evidence type="ECO:0000259" key="1">
    <source>
        <dbReference type="Pfam" id="PF09994"/>
    </source>
</evidence>
<keyword evidence="3" id="KW-1185">Reference proteome</keyword>
<dbReference type="InterPro" id="IPR029058">
    <property type="entry name" value="AB_hydrolase_fold"/>
</dbReference>
<sequence length="395" mass="43799">MESLSAAGPGKKRLAVFLDGTWNSVSDNTNVWRLRALCSTKDTGNPAQLAYYDIGVNGVIGGAFGKGLLRNILDAYEWLVENYNDGDDIFVFGFSRGAFTARSLTGFITKCGLLRPGAPLSVNQLFARYRRRDALTVWKLHDDLVAGPLKASALEERWMLKYSRRVPIKLVAVWDTVGALGIPAFSWEGISRTSFRFLDTGLRVPIENAFHALALDEHRNSFMPTLWTKRIPTDPQAVIAPPRPYSSVEQRWFAGAHGNVGGGYPNDLLAQAPLSWIIEKARSHGLAFRSDIEVDDGALDAPISDSYREFMRGSYAILSKRHLRPIASPPGRDPDATYINVNETIDGSVFERYRHSSSYRPANLVEWSTRKGVDLDAVMGWVDAEQPGKAVGEIH</sequence>
<keyword evidence="2" id="KW-0378">Hydrolase</keyword>